<organism evidence="1 2">
    <name type="scientific">Ascaris lumbricoides</name>
    <name type="common">Giant roundworm</name>
    <dbReference type="NCBI Taxonomy" id="6252"/>
    <lineage>
        <taxon>Eukaryota</taxon>
        <taxon>Metazoa</taxon>
        <taxon>Ecdysozoa</taxon>
        <taxon>Nematoda</taxon>
        <taxon>Chromadorea</taxon>
        <taxon>Rhabditida</taxon>
        <taxon>Spirurina</taxon>
        <taxon>Ascaridomorpha</taxon>
        <taxon>Ascaridoidea</taxon>
        <taxon>Ascarididae</taxon>
        <taxon>Ascaris</taxon>
    </lineage>
</organism>
<evidence type="ECO:0000313" key="2">
    <source>
        <dbReference type="WBParaSite" id="ALUE_0000972501-mRNA-1"/>
    </source>
</evidence>
<sequence>MTKWSMPAITLRREGRRFIGECTNSNDEGRFGGRHLACFNLPYLLAPLILFTPPLPETTPLN</sequence>
<accession>A0A0M3I0P2</accession>
<dbReference type="Proteomes" id="UP000036681">
    <property type="component" value="Unplaced"/>
</dbReference>
<reference evidence="2" key="1">
    <citation type="submission" date="2017-02" db="UniProtKB">
        <authorList>
            <consortium name="WormBaseParasite"/>
        </authorList>
    </citation>
    <scope>IDENTIFICATION</scope>
</reference>
<keyword evidence="1" id="KW-1185">Reference proteome</keyword>
<dbReference type="AlphaFoldDB" id="A0A0M3I0P2"/>
<protein>
    <submittedName>
        <fullName evidence="2">Uncharacterized protein</fullName>
    </submittedName>
</protein>
<proteinExistence type="predicted"/>
<dbReference type="WBParaSite" id="ALUE_0000972501-mRNA-1">
    <property type="protein sequence ID" value="ALUE_0000972501-mRNA-1"/>
    <property type="gene ID" value="ALUE_0000972501"/>
</dbReference>
<evidence type="ECO:0000313" key="1">
    <source>
        <dbReference type="Proteomes" id="UP000036681"/>
    </source>
</evidence>
<name>A0A0M3I0P2_ASCLU</name>